<protein>
    <submittedName>
        <fullName evidence="1">Uncharacterized protein</fullName>
    </submittedName>
</protein>
<accession>A0A0E9T0B2</accession>
<evidence type="ECO:0000313" key="1">
    <source>
        <dbReference type="EMBL" id="JAH46350.1"/>
    </source>
</evidence>
<reference evidence="1" key="1">
    <citation type="submission" date="2014-11" db="EMBL/GenBank/DDBJ databases">
        <authorList>
            <person name="Amaro Gonzalez C."/>
        </authorList>
    </citation>
    <scope>NUCLEOTIDE SEQUENCE</scope>
</reference>
<name>A0A0E9T0B2_ANGAN</name>
<proteinExistence type="predicted"/>
<dbReference type="EMBL" id="GBXM01062227">
    <property type="protein sequence ID" value="JAH46350.1"/>
    <property type="molecule type" value="Transcribed_RNA"/>
</dbReference>
<sequence>MCHVQAGSWSRETSVKNYNLKLATVAVPL</sequence>
<dbReference type="AlphaFoldDB" id="A0A0E9T0B2"/>
<organism evidence="1">
    <name type="scientific">Anguilla anguilla</name>
    <name type="common">European freshwater eel</name>
    <name type="synonym">Muraena anguilla</name>
    <dbReference type="NCBI Taxonomy" id="7936"/>
    <lineage>
        <taxon>Eukaryota</taxon>
        <taxon>Metazoa</taxon>
        <taxon>Chordata</taxon>
        <taxon>Craniata</taxon>
        <taxon>Vertebrata</taxon>
        <taxon>Euteleostomi</taxon>
        <taxon>Actinopterygii</taxon>
        <taxon>Neopterygii</taxon>
        <taxon>Teleostei</taxon>
        <taxon>Anguilliformes</taxon>
        <taxon>Anguillidae</taxon>
        <taxon>Anguilla</taxon>
    </lineage>
</organism>
<reference evidence="1" key="2">
    <citation type="journal article" date="2015" name="Fish Shellfish Immunol.">
        <title>Early steps in the European eel (Anguilla anguilla)-Vibrio vulnificus interaction in the gills: Role of the RtxA13 toxin.</title>
        <authorList>
            <person name="Callol A."/>
            <person name="Pajuelo D."/>
            <person name="Ebbesson L."/>
            <person name="Teles M."/>
            <person name="MacKenzie S."/>
            <person name="Amaro C."/>
        </authorList>
    </citation>
    <scope>NUCLEOTIDE SEQUENCE</scope>
</reference>